<dbReference type="GO" id="GO:0003677">
    <property type="term" value="F:DNA binding"/>
    <property type="evidence" value="ECO:0007669"/>
    <property type="project" value="InterPro"/>
</dbReference>
<reference evidence="3 4" key="1">
    <citation type="submission" date="2020-05" db="EMBL/GenBank/DDBJ databases">
        <title>Identification and distribution of gene clusters putatively required for synthesis of sphingolipid metabolism inhibitors in phylogenetically diverse species of the filamentous fungus Fusarium.</title>
        <authorList>
            <person name="Kim H.-S."/>
            <person name="Busman M."/>
            <person name="Brown D.W."/>
            <person name="Divon H."/>
            <person name="Uhlig S."/>
            <person name="Proctor R.H."/>
        </authorList>
    </citation>
    <scope>NUCLEOTIDE SEQUENCE [LARGE SCALE GENOMIC DNA]</scope>
    <source>
        <strain evidence="3 4">NRRL 66235</strain>
    </source>
</reference>
<dbReference type="EMBL" id="JAAOAN010000706">
    <property type="protein sequence ID" value="KAF5700827.1"/>
    <property type="molecule type" value="Genomic_DNA"/>
</dbReference>
<dbReference type="Pfam" id="PF00649">
    <property type="entry name" value="Copper-fist"/>
    <property type="match status" value="1"/>
</dbReference>
<name>A0A8H6D2U3_9HYPO</name>
<dbReference type="OrthoDB" id="5086233at2759"/>
<gene>
    <name evidence="3" type="ORF">FMUND_14179</name>
</gene>
<evidence type="ECO:0000313" key="4">
    <source>
        <dbReference type="Proteomes" id="UP000544331"/>
    </source>
</evidence>
<dbReference type="SUPFAM" id="SSF57879">
    <property type="entry name" value="Zinc domain conserved in yeast copper-regulated transcription factors"/>
    <property type="match status" value="1"/>
</dbReference>
<feature type="compositionally biased region" description="Basic and acidic residues" evidence="1">
    <location>
        <begin position="49"/>
        <end position="58"/>
    </location>
</feature>
<sequence>MRTNEQGEKIACSKCCVGHRTSKCVDAPEHQDGVQVIHSPGRPGGSKTDPVRAAEQREKKRKSRMRKQMGEEAAFHRRETQNFFRRRAASAPVQGSLAAGYPQLSVPGYQNLGAPVNPHAPGPSLARRSSFPSDPLPVGLPGPVWRSSQQLVYPGMGYRPAPPPLAAPVPSSVLSALDFPLTAPGHAASAVPFGMDGFSDIRVMAPIWVPGPSFPARSLDPGAIVNPLYTGFQDPMPALGHTPLRPVRLASSVPVSQPVLANQFDAIAQNFLASDQVTGFLQVGMMAQADQGAGMMSQAIPEALMEAGDIVPPVASAPVFPPREDTEGADWDGPNNGQIDQPIPAASGGVQSSDSQSPPWSWDFFGPLPDFG</sequence>
<feature type="domain" description="Copper-fist" evidence="2">
    <location>
        <begin position="6"/>
        <end position="44"/>
    </location>
</feature>
<evidence type="ECO:0000259" key="2">
    <source>
        <dbReference type="PROSITE" id="PS50073"/>
    </source>
</evidence>
<accession>A0A8H6D2U3</accession>
<keyword evidence="4" id="KW-1185">Reference proteome</keyword>
<evidence type="ECO:0000256" key="1">
    <source>
        <dbReference type="SAM" id="MobiDB-lite"/>
    </source>
</evidence>
<feature type="region of interest" description="Disordered" evidence="1">
    <location>
        <begin position="30"/>
        <end position="72"/>
    </location>
</feature>
<dbReference type="InterPro" id="IPR001083">
    <property type="entry name" value="Cu_fist_DNA-bd_dom"/>
</dbReference>
<proteinExistence type="predicted"/>
<feature type="compositionally biased region" description="Low complexity" evidence="1">
    <location>
        <begin position="351"/>
        <end position="363"/>
    </location>
</feature>
<organism evidence="3 4">
    <name type="scientific">Fusarium mundagurra</name>
    <dbReference type="NCBI Taxonomy" id="1567541"/>
    <lineage>
        <taxon>Eukaryota</taxon>
        <taxon>Fungi</taxon>
        <taxon>Dikarya</taxon>
        <taxon>Ascomycota</taxon>
        <taxon>Pezizomycotina</taxon>
        <taxon>Sordariomycetes</taxon>
        <taxon>Hypocreomycetidae</taxon>
        <taxon>Hypocreales</taxon>
        <taxon>Nectriaceae</taxon>
        <taxon>Fusarium</taxon>
        <taxon>Fusarium fujikuroi species complex</taxon>
    </lineage>
</organism>
<dbReference type="AlphaFoldDB" id="A0A8H6D2U3"/>
<dbReference type="PROSITE" id="PS50073">
    <property type="entry name" value="COPPER_FIST_2"/>
    <property type="match status" value="1"/>
</dbReference>
<protein>
    <recommendedName>
        <fullName evidence="2">Copper-fist domain-containing protein</fullName>
    </recommendedName>
</protein>
<evidence type="ECO:0000313" key="3">
    <source>
        <dbReference type="EMBL" id="KAF5700827.1"/>
    </source>
</evidence>
<dbReference type="GO" id="GO:0003700">
    <property type="term" value="F:DNA-binding transcription factor activity"/>
    <property type="evidence" value="ECO:0007669"/>
    <property type="project" value="InterPro"/>
</dbReference>
<comment type="caution">
    <text evidence="3">The sequence shown here is derived from an EMBL/GenBank/DDBJ whole genome shotgun (WGS) entry which is preliminary data.</text>
</comment>
<dbReference type="GO" id="GO:0005634">
    <property type="term" value="C:nucleus"/>
    <property type="evidence" value="ECO:0007669"/>
    <property type="project" value="InterPro"/>
</dbReference>
<dbReference type="InterPro" id="IPR036395">
    <property type="entry name" value="Cu_fist_DNA-bd_dom_sf"/>
</dbReference>
<dbReference type="Proteomes" id="UP000544331">
    <property type="component" value="Unassembled WGS sequence"/>
</dbReference>
<dbReference type="SMART" id="SM01090">
    <property type="entry name" value="Copper-fist"/>
    <property type="match status" value="1"/>
</dbReference>
<dbReference type="GO" id="GO:0005507">
    <property type="term" value="F:copper ion binding"/>
    <property type="evidence" value="ECO:0007669"/>
    <property type="project" value="InterPro"/>
</dbReference>
<feature type="region of interest" description="Disordered" evidence="1">
    <location>
        <begin position="315"/>
        <end position="372"/>
    </location>
</feature>